<dbReference type="InterPro" id="IPR002781">
    <property type="entry name" value="TM_pro_TauE-like"/>
</dbReference>
<feature type="transmembrane region" description="Helical" evidence="8">
    <location>
        <begin position="6"/>
        <end position="35"/>
    </location>
</feature>
<feature type="transmembrane region" description="Helical" evidence="8">
    <location>
        <begin position="47"/>
        <end position="65"/>
    </location>
</feature>
<feature type="transmembrane region" description="Helical" evidence="8">
    <location>
        <begin position="101"/>
        <end position="117"/>
    </location>
</feature>
<evidence type="ECO:0000313" key="10">
    <source>
        <dbReference type="Proteomes" id="UP000001401"/>
    </source>
</evidence>
<dbReference type="RefSeq" id="WP_013489455.1">
    <property type="nucleotide sequence ID" value="NC_014829.1"/>
</dbReference>
<feature type="transmembrane region" description="Helical" evidence="8">
    <location>
        <begin position="204"/>
        <end position="223"/>
    </location>
</feature>
<feature type="transmembrane region" description="Helical" evidence="8">
    <location>
        <begin position="230"/>
        <end position="247"/>
    </location>
</feature>
<evidence type="ECO:0000256" key="3">
    <source>
        <dbReference type="ARBA" id="ARBA00022448"/>
    </source>
</evidence>
<keyword evidence="7 8" id="KW-0472">Membrane</keyword>
<dbReference type="PANTHER" id="PTHR30269:SF23">
    <property type="entry name" value="MEMBRANE TRANSPORTER PROTEIN YDHB-RELATED"/>
    <property type="match status" value="1"/>
</dbReference>
<evidence type="ECO:0000313" key="9">
    <source>
        <dbReference type="EMBL" id="ADU31123.1"/>
    </source>
</evidence>
<dbReference type="Pfam" id="PF01925">
    <property type="entry name" value="TauE"/>
    <property type="match status" value="1"/>
</dbReference>
<feature type="transmembrane region" description="Helical" evidence="8">
    <location>
        <begin position="77"/>
        <end position="94"/>
    </location>
</feature>
<evidence type="ECO:0000256" key="4">
    <source>
        <dbReference type="ARBA" id="ARBA00022475"/>
    </source>
</evidence>
<dbReference type="InterPro" id="IPR052017">
    <property type="entry name" value="TSUP"/>
</dbReference>
<evidence type="ECO:0000256" key="8">
    <source>
        <dbReference type="RuleBase" id="RU363041"/>
    </source>
</evidence>
<evidence type="ECO:0000256" key="6">
    <source>
        <dbReference type="ARBA" id="ARBA00022989"/>
    </source>
</evidence>
<gene>
    <name evidence="9" type="ordered locus">Bcell_2871</name>
</gene>
<evidence type="ECO:0000256" key="7">
    <source>
        <dbReference type="ARBA" id="ARBA00023136"/>
    </source>
</evidence>
<feature type="transmembrane region" description="Helical" evidence="8">
    <location>
        <begin position="137"/>
        <end position="165"/>
    </location>
</feature>
<dbReference type="GO" id="GO:0005886">
    <property type="term" value="C:plasma membrane"/>
    <property type="evidence" value="ECO:0007669"/>
    <property type="project" value="UniProtKB-SubCell"/>
</dbReference>
<dbReference type="HOGENOM" id="CLU_054750_0_0_9"/>
<reference evidence="9" key="1">
    <citation type="submission" date="2010-12" db="EMBL/GenBank/DDBJ databases">
        <title>Complete sequence of Bacillus cellulosilyticus DSM 2522.</title>
        <authorList>
            <consortium name="US DOE Joint Genome Institute"/>
            <person name="Lucas S."/>
            <person name="Copeland A."/>
            <person name="Lapidus A."/>
            <person name="Cheng J.-F."/>
            <person name="Bruce D."/>
            <person name="Goodwin L."/>
            <person name="Pitluck S."/>
            <person name="Chertkov O."/>
            <person name="Detter J.C."/>
            <person name="Han C."/>
            <person name="Tapia R."/>
            <person name="Land M."/>
            <person name="Hauser L."/>
            <person name="Jeffries C."/>
            <person name="Kyrpides N."/>
            <person name="Ivanova N."/>
            <person name="Mikhailova N."/>
            <person name="Brumm P."/>
            <person name="Mead D."/>
            <person name="Woyke T."/>
        </authorList>
    </citation>
    <scope>NUCLEOTIDE SEQUENCE [LARGE SCALE GENOMIC DNA]</scope>
    <source>
        <strain evidence="9">DSM 2522</strain>
    </source>
</reference>
<keyword evidence="4 8" id="KW-1003">Cell membrane</keyword>
<proteinExistence type="inferred from homology"/>
<feature type="transmembrane region" description="Helical" evidence="8">
    <location>
        <begin position="177"/>
        <end position="198"/>
    </location>
</feature>
<keyword evidence="3" id="KW-0813">Transport</keyword>
<dbReference type="Proteomes" id="UP000001401">
    <property type="component" value="Chromosome"/>
</dbReference>
<organism evidence="9 10">
    <name type="scientific">Evansella cellulosilytica (strain ATCC 21833 / DSM 2522 / FERM P-1141 / JCM 9156 / N-4)</name>
    <name type="common">Bacillus cellulosilyticus</name>
    <dbReference type="NCBI Taxonomy" id="649639"/>
    <lineage>
        <taxon>Bacteria</taxon>
        <taxon>Bacillati</taxon>
        <taxon>Bacillota</taxon>
        <taxon>Bacilli</taxon>
        <taxon>Bacillales</taxon>
        <taxon>Bacillaceae</taxon>
        <taxon>Evansella</taxon>
    </lineage>
</organism>
<keyword evidence="6 8" id="KW-1133">Transmembrane helix</keyword>
<name>E6TX34_EVAC2</name>
<comment type="similarity">
    <text evidence="2 8">Belongs to the 4-toluene sulfonate uptake permease (TSUP) (TC 2.A.102) family.</text>
</comment>
<evidence type="ECO:0000256" key="5">
    <source>
        <dbReference type="ARBA" id="ARBA00022692"/>
    </source>
</evidence>
<evidence type="ECO:0000256" key="1">
    <source>
        <dbReference type="ARBA" id="ARBA00004651"/>
    </source>
</evidence>
<accession>E6TX34</accession>
<keyword evidence="5 8" id="KW-0812">Transmembrane</keyword>
<dbReference type="EMBL" id="CP002394">
    <property type="protein sequence ID" value="ADU31123.1"/>
    <property type="molecule type" value="Genomic_DNA"/>
</dbReference>
<dbReference type="KEGG" id="bco:Bcell_2871"/>
<dbReference type="AlphaFoldDB" id="E6TX34"/>
<sequence length="248" mass="26773">MLGLDWGAFILVAICALLIGMSKTGLPTLGILVVAAMASIFPARESIGIVLPMLIAADIIAVTYYRRSVHWKTLMSLLPWVLGGIALGFILLFFVEASRPIEIILGAIVLVLIAIQVTRDKWGTKFLAVLPESRVFIGVMGTLAGFTTMIGNAAGPIMAIFLIAIALPKKEFIGTGAWFFLSVNLIKVPMYIGLGLITFETITFNLWLVPAILLGTYLGIKFLPLIPQKYFNVTILILAAVGGINLLL</sequence>
<dbReference type="PANTHER" id="PTHR30269">
    <property type="entry name" value="TRANSMEMBRANE PROTEIN YFCA"/>
    <property type="match status" value="1"/>
</dbReference>
<evidence type="ECO:0000256" key="2">
    <source>
        <dbReference type="ARBA" id="ARBA00009142"/>
    </source>
</evidence>
<comment type="subcellular location">
    <subcellularLocation>
        <location evidence="1 8">Cell membrane</location>
        <topology evidence="1 8">Multi-pass membrane protein</topology>
    </subcellularLocation>
</comment>
<keyword evidence="10" id="KW-1185">Reference proteome</keyword>
<dbReference type="eggNOG" id="COG0730">
    <property type="taxonomic scope" value="Bacteria"/>
</dbReference>
<protein>
    <recommendedName>
        <fullName evidence="8">Probable membrane transporter protein</fullName>
    </recommendedName>
</protein>